<feature type="region of interest" description="Disordered" evidence="2">
    <location>
        <begin position="81"/>
        <end position="100"/>
    </location>
</feature>
<evidence type="ECO:0000313" key="5">
    <source>
        <dbReference type="Proteomes" id="UP000054804"/>
    </source>
</evidence>
<dbReference type="PANTHER" id="PTHR35526">
    <property type="entry name" value="ANTI-SIGMA-F FACTOR RSBW-RELATED"/>
    <property type="match status" value="1"/>
</dbReference>
<keyword evidence="4" id="KW-0067">ATP-binding</keyword>
<keyword evidence="1" id="KW-0418">Kinase</keyword>
<evidence type="ECO:0000256" key="1">
    <source>
        <dbReference type="ARBA" id="ARBA00022527"/>
    </source>
</evidence>
<dbReference type="GO" id="GO:0005524">
    <property type="term" value="F:ATP binding"/>
    <property type="evidence" value="ECO:0007669"/>
    <property type="project" value="UniProtKB-KW"/>
</dbReference>
<dbReference type="SMART" id="SM00387">
    <property type="entry name" value="HATPase_c"/>
    <property type="match status" value="1"/>
</dbReference>
<reference evidence="4 5" key="1">
    <citation type="submission" date="2015-12" db="EMBL/GenBank/DDBJ databases">
        <title>Draft genome sequence of Streptomyces silvensis ATCC 53525, a producer of novel hormone antagonists.</title>
        <authorList>
            <person name="Johnston C.W."/>
            <person name="Li Y."/>
            <person name="Magarvey N.A."/>
        </authorList>
    </citation>
    <scope>NUCLEOTIDE SEQUENCE [LARGE SCALE GENOMIC DNA]</scope>
    <source>
        <strain evidence="4 5">ATCC 53525</strain>
    </source>
</reference>
<dbReference type="CDD" id="cd16936">
    <property type="entry name" value="HATPase_RsbW-like"/>
    <property type="match status" value="1"/>
</dbReference>
<dbReference type="EMBL" id="LOCL01000032">
    <property type="protein sequence ID" value="KUF18152.1"/>
    <property type="molecule type" value="Genomic_DNA"/>
</dbReference>
<dbReference type="GO" id="GO:0004674">
    <property type="term" value="F:protein serine/threonine kinase activity"/>
    <property type="evidence" value="ECO:0007669"/>
    <property type="project" value="UniProtKB-KW"/>
</dbReference>
<evidence type="ECO:0000256" key="2">
    <source>
        <dbReference type="SAM" id="MobiDB-lite"/>
    </source>
</evidence>
<sequence length="144" mass="15140">MSEASVRAVGWAQSFPVARGVRAGREWARAHMDSLGWTHTDPDAVDSVVLAVSELVTNAHHHARTGAQVVLTWDGQALHLSVHDSGPGAPEPRKADEGSLGGRGLAIVDALADTWSIHPTADGKTITACFRLPGGSSCQKQDDS</sequence>
<name>A0A0W7X5Q6_9ACTN</name>
<dbReference type="RefSeq" id="WP_058847930.1">
    <property type="nucleotide sequence ID" value="NZ_LOCL01000032.1"/>
</dbReference>
<keyword evidence="1" id="KW-0808">Transferase</keyword>
<feature type="domain" description="Histidine kinase/HSP90-like ATPase" evidence="3">
    <location>
        <begin position="43"/>
        <end position="136"/>
    </location>
</feature>
<keyword evidence="5" id="KW-1185">Reference proteome</keyword>
<keyword evidence="1" id="KW-0723">Serine/threonine-protein kinase</keyword>
<dbReference type="SUPFAM" id="SSF55874">
    <property type="entry name" value="ATPase domain of HSP90 chaperone/DNA topoisomerase II/histidine kinase"/>
    <property type="match status" value="1"/>
</dbReference>
<dbReference type="InterPro" id="IPR050267">
    <property type="entry name" value="Anti-sigma-factor_SerPK"/>
</dbReference>
<protein>
    <submittedName>
        <fullName evidence="4">ATP-binding protein</fullName>
    </submittedName>
</protein>
<dbReference type="InterPro" id="IPR003594">
    <property type="entry name" value="HATPase_dom"/>
</dbReference>
<comment type="caution">
    <text evidence="4">The sequence shown here is derived from an EMBL/GenBank/DDBJ whole genome shotgun (WGS) entry which is preliminary data.</text>
</comment>
<evidence type="ECO:0000313" key="4">
    <source>
        <dbReference type="EMBL" id="KUF18152.1"/>
    </source>
</evidence>
<dbReference type="Proteomes" id="UP000054804">
    <property type="component" value="Unassembled WGS sequence"/>
</dbReference>
<dbReference type="STRING" id="1765722.AT728_20680"/>
<dbReference type="InterPro" id="IPR036890">
    <property type="entry name" value="HATPase_C_sf"/>
</dbReference>
<dbReference type="AlphaFoldDB" id="A0A0W7X5Q6"/>
<evidence type="ECO:0000259" key="3">
    <source>
        <dbReference type="SMART" id="SM00387"/>
    </source>
</evidence>
<organism evidence="4 5">
    <name type="scientific">Streptomyces silvensis</name>
    <dbReference type="NCBI Taxonomy" id="1765722"/>
    <lineage>
        <taxon>Bacteria</taxon>
        <taxon>Bacillati</taxon>
        <taxon>Actinomycetota</taxon>
        <taxon>Actinomycetes</taxon>
        <taxon>Kitasatosporales</taxon>
        <taxon>Streptomycetaceae</taxon>
        <taxon>Streptomyces</taxon>
    </lineage>
</organism>
<keyword evidence="4" id="KW-0547">Nucleotide-binding</keyword>
<dbReference type="Gene3D" id="3.30.565.10">
    <property type="entry name" value="Histidine kinase-like ATPase, C-terminal domain"/>
    <property type="match status" value="1"/>
</dbReference>
<dbReference type="PANTHER" id="PTHR35526:SF3">
    <property type="entry name" value="ANTI-SIGMA-F FACTOR RSBW"/>
    <property type="match status" value="1"/>
</dbReference>
<dbReference type="OrthoDB" id="3853431at2"/>
<dbReference type="Pfam" id="PF13581">
    <property type="entry name" value="HATPase_c_2"/>
    <property type="match status" value="1"/>
</dbReference>
<proteinExistence type="predicted"/>
<accession>A0A0W7X5Q6</accession>
<gene>
    <name evidence="4" type="ORF">AT728_20680</name>
</gene>